<keyword evidence="1 3" id="KW-0732">Signal</keyword>
<dbReference type="SUPFAM" id="SSF51261">
    <property type="entry name" value="Duplicated hybrid motif"/>
    <property type="match status" value="1"/>
</dbReference>
<gene>
    <name evidence="5" type="ORF">FHU38_003921</name>
</gene>
<keyword evidence="6" id="KW-1185">Reference proteome</keyword>
<dbReference type="EMBL" id="JAAOYM010000001">
    <property type="protein sequence ID" value="NIJ13577.1"/>
    <property type="molecule type" value="Genomic_DNA"/>
</dbReference>
<dbReference type="InterPro" id="IPR016047">
    <property type="entry name" value="M23ase_b-sheet_dom"/>
</dbReference>
<dbReference type="InterPro" id="IPR011055">
    <property type="entry name" value="Dup_hybrid_motif"/>
</dbReference>
<dbReference type="PANTHER" id="PTHR21666:SF289">
    <property type="entry name" value="L-ALA--D-GLU ENDOPEPTIDASE"/>
    <property type="match status" value="1"/>
</dbReference>
<feature type="signal peptide" evidence="3">
    <location>
        <begin position="1"/>
        <end position="28"/>
    </location>
</feature>
<dbReference type="Gene3D" id="2.70.70.10">
    <property type="entry name" value="Glucose Permease (Domain IIA)"/>
    <property type="match status" value="1"/>
</dbReference>
<dbReference type="Proteomes" id="UP000545493">
    <property type="component" value="Unassembled WGS sequence"/>
</dbReference>
<evidence type="ECO:0000256" key="1">
    <source>
        <dbReference type="ARBA" id="ARBA00022729"/>
    </source>
</evidence>
<dbReference type="PANTHER" id="PTHR21666">
    <property type="entry name" value="PEPTIDASE-RELATED"/>
    <property type="match status" value="1"/>
</dbReference>
<dbReference type="RefSeq" id="WP_390623307.1">
    <property type="nucleotide sequence ID" value="NZ_JAAOYM010000001.1"/>
</dbReference>
<comment type="caution">
    <text evidence="5">The sequence shown here is derived from an EMBL/GenBank/DDBJ whole genome shotgun (WGS) entry which is preliminary data.</text>
</comment>
<feature type="region of interest" description="Disordered" evidence="2">
    <location>
        <begin position="28"/>
        <end position="92"/>
    </location>
</feature>
<accession>A0A7X5USU7</accession>
<protein>
    <submittedName>
        <fullName evidence="5">Murein DD-endopeptidase MepM/ murein hydrolase activator NlpD</fullName>
    </submittedName>
</protein>
<feature type="compositionally biased region" description="Pro residues" evidence="2">
    <location>
        <begin position="72"/>
        <end position="81"/>
    </location>
</feature>
<evidence type="ECO:0000313" key="5">
    <source>
        <dbReference type="EMBL" id="NIJ13577.1"/>
    </source>
</evidence>
<proteinExistence type="predicted"/>
<evidence type="ECO:0000256" key="2">
    <source>
        <dbReference type="SAM" id="MobiDB-lite"/>
    </source>
</evidence>
<feature type="domain" description="M23ase beta-sheet core" evidence="4">
    <location>
        <begin position="112"/>
        <end position="208"/>
    </location>
</feature>
<dbReference type="InterPro" id="IPR050570">
    <property type="entry name" value="Cell_wall_metabolism_enzyme"/>
</dbReference>
<dbReference type="GO" id="GO:0004222">
    <property type="term" value="F:metalloendopeptidase activity"/>
    <property type="evidence" value="ECO:0007669"/>
    <property type="project" value="TreeGrafter"/>
</dbReference>
<sequence>MHGSPPITQSGPLLALLAALLTCLPAAAPPSAPAKVTGTTPRAAVQSREQFAADLGRQSHPGSQSTTQLTPPRSPARPPPSEAARMRSRWPLWPPPPVTRGFDELPHPYAAGHRGVDLAATAGQQVLAAADGTVVFAGTVAGRGVVSIDHEGGLRTTYQPLLPTVAEGDQVTAGQPLGTVVAGHPGCPQQVAACLHWGLRRGEEYLDPLRLVLAGPTLRLKPWHR</sequence>
<keyword evidence="5" id="KW-0378">Hydrolase</keyword>
<dbReference type="Pfam" id="PF01551">
    <property type="entry name" value="Peptidase_M23"/>
    <property type="match status" value="1"/>
</dbReference>
<reference evidence="5 6" key="1">
    <citation type="submission" date="2020-03" db="EMBL/GenBank/DDBJ databases">
        <title>Sequencing the genomes of 1000 actinobacteria strains.</title>
        <authorList>
            <person name="Klenk H.-P."/>
        </authorList>
    </citation>
    <scope>NUCLEOTIDE SEQUENCE [LARGE SCALE GENOMIC DNA]</scope>
    <source>
        <strain evidence="5 6">DSM 45685</strain>
    </source>
</reference>
<feature type="compositionally biased region" description="Polar residues" evidence="2">
    <location>
        <begin position="60"/>
        <end position="70"/>
    </location>
</feature>
<evidence type="ECO:0000256" key="3">
    <source>
        <dbReference type="SAM" id="SignalP"/>
    </source>
</evidence>
<organism evidence="5 6">
    <name type="scientific">Saccharomonospora amisosensis</name>
    <dbReference type="NCBI Taxonomy" id="1128677"/>
    <lineage>
        <taxon>Bacteria</taxon>
        <taxon>Bacillati</taxon>
        <taxon>Actinomycetota</taxon>
        <taxon>Actinomycetes</taxon>
        <taxon>Pseudonocardiales</taxon>
        <taxon>Pseudonocardiaceae</taxon>
        <taxon>Saccharomonospora</taxon>
    </lineage>
</organism>
<evidence type="ECO:0000259" key="4">
    <source>
        <dbReference type="Pfam" id="PF01551"/>
    </source>
</evidence>
<feature type="chain" id="PRO_5039673413" evidence="3">
    <location>
        <begin position="29"/>
        <end position="225"/>
    </location>
</feature>
<dbReference type="CDD" id="cd12797">
    <property type="entry name" value="M23_peptidase"/>
    <property type="match status" value="1"/>
</dbReference>
<evidence type="ECO:0000313" key="6">
    <source>
        <dbReference type="Proteomes" id="UP000545493"/>
    </source>
</evidence>
<name>A0A7X5USU7_9PSEU</name>
<dbReference type="AlphaFoldDB" id="A0A7X5USU7"/>